<dbReference type="PANTHER" id="PTHR40389:SF3">
    <property type="entry name" value="IGE-BINDING PROTEIN"/>
    <property type="match status" value="1"/>
</dbReference>
<dbReference type="PROSITE" id="PS50158">
    <property type="entry name" value="ZF_CCHC"/>
    <property type="match status" value="1"/>
</dbReference>
<dbReference type="GO" id="GO:0003676">
    <property type="term" value="F:nucleic acid binding"/>
    <property type="evidence" value="ECO:0007669"/>
    <property type="project" value="InterPro"/>
</dbReference>
<organism evidence="7 8">
    <name type="scientific">Hirundo rustica rustica</name>
    <dbReference type="NCBI Taxonomy" id="333673"/>
    <lineage>
        <taxon>Eukaryota</taxon>
        <taxon>Metazoa</taxon>
        <taxon>Chordata</taxon>
        <taxon>Craniata</taxon>
        <taxon>Vertebrata</taxon>
        <taxon>Euteleostomi</taxon>
        <taxon>Archelosauria</taxon>
        <taxon>Archosauria</taxon>
        <taxon>Dinosauria</taxon>
        <taxon>Saurischia</taxon>
        <taxon>Theropoda</taxon>
        <taxon>Coelurosauria</taxon>
        <taxon>Aves</taxon>
        <taxon>Neognathae</taxon>
        <taxon>Neoaves</taxon>
        <taxon>Telluraves</taxon>
        <taxon>Australaves</taxon>
        <taxon>Passeriformes</taxon>
        <taxon>Sylvioidea</taxon>
        <taxon>Hirundinidae</taxon>
        <taxon>Hirundo</taxon>
    </lineage>
</organism>
<reference evidence="7 8" key="1">
    <citation type="submission" date="2018-07" db="EMBL/GenBank/DDBJ databases">
        <title>A high quality draft genome assembly of the barn swallow (H. rustica rustica).</title>
        <authorList>
            <person name="Formenti G."/>
            <person name="Chiara M."/>
            <person name="Poveda L."/>
            <person name="Francoijs K.-J."/>
            <person name="Bonisoli-Alquati A."/>
            <person name="Canova L."/>
            <person name="Gianfranceschi L."/>
            <person name="Horner D.S."/>
            <person name="Saino N."/>
        </authorList>
    </citation>
    <scope>NUCLEOTIDE SEQUENCE [LARGE SCALE GENOMIC DNA]</scope>
    <source>
        <strain evidence="7">Chelidonia</strain>
        <tissue evidence="7">Blood</tissue>
    </source>
</reference>
<dbReference type="OrthoDB" id="3863715at2759"/>
<comment type="caution">
    <text evidence="7">The sequence shown here is derived from an EMBL/GenBank/DDBJ whole genome shotgun (WGS) entry which is preliminary data.</text>
</comment>
<feature type="signal peptide" evidence="5">
    <location>
        <begin position="1"/>
        <end position="16"/>
    </location>
</feature>
<keyword evidence="3" id="KW-0862">Zinc</keyword>
<dbReference type="Pfam" id="PF00098">
    <property type="entry name" value="zf-CCHC"/>
    <property type="match status" value="1"/>
</dbReference>
<keyword evidence="1" id="KW-0479">Metal-binding</keyword>
<dbReference type="SUPFAM" id="SSF47353">
    <property type="entry name" value="Retrovirus capsid dimerization domain-like"/>
    <property type="match status" value="1"/>
</dbReference>
<evidence type="ECO:0000256" key="5">
    <source>
        <dbReference type="SAM" id="SignalP"/>
    </source>
</evidence>
<dbReference type="Gene3D" id="1.10.1200.30">
    <property type="match status" value="1"/>
</dbReference>
<dbReference type="SUPFAM" id="SSF57756">
    <property type="entry name" value="Retrovirus zinc finger-like domains"/>
    <property type="match status" value="1"/>
</dbReference>
<dbReference type="Pfam" id="PF19317">
    <property type="entry name" value="Gag_p24_C"/>
    <property type="match status" value="1"/>
</dbReference>
<dbReference type="SMART" id="SM00343">
    <property type="entry name" value="ZnF_C2HC"/>
    <property type="match status" value="1"/>
</dbReference>
<evidence type="ECO:0000313" key="7">
    <source>
        <dbReference type="EMBL" id="RMB93981.1"/>
    </source>
</evidence>
<name>A0A3M0IXG0_HIRRU</name>
<proteinExistence type="predicted"/>
<dbReference type="InterPro" id="IPR045345">
    <property type="entry name" value="Gag_p24_C"/>
</dbReference>
<dbReference type="Gene3D" id="4.10.60.10">
    <property type="entry name" value="Zinc finger, CCHC-type"/>
    <property type="match status" value="1"/>
</dbReference>
<accession>A0A3M0IXG0</accession>
<protein>
    <recommendedName>
        <fullName evidence="6">CCHC-type domain-containing protein</fullName>
    </recommendedName>
</protein>
<dbReference type="PANTHER" id="PTHR40389">
    <property type="entry name" value="ENDOGENOUS RETROVIRUS GROUP K MEMBER 24 GAG POLYPROTEIN-RELATED"/>
    <property type="match status" value="1"/>
</dbReference>
<dbReference type="InterPro" id="IPR008916">
    <property type="entry name" value="Retrov_capsid_C"/>
</dbReference>
<dbReference type="AlphaFoldDB" id="A0A3M0IXG0"/>
<evidence type="ECO:0000256" key="4">
    <source>
        <dbReference type="PROSITE-ProRule" id="PRU00047"/>
    </source>
</evidence>
<dbReference type="InterPro" id="IPR036875">
    <property type="entry name" value="Znf_CCHC_sf"/>
</dbReference>
<evidence type="ECO:0000256" key="3">
    <source>
        <dbReference type="ARBA" id="ARBA00022833"/>
    </source>
</evidence>
<dbReference type="Gene3D" id="1.10.375.10">
    <property type="entry name" value="Human Immunodeficiency Virus Type 1 Capsid Protein"/>
    <property type="match status" value="1"/>
</dbReference>
<feature type="domain" description="CCHC-type" evidence="6">
    <location>
        <begin position="407"/>
        <end position="422"/>
    </location>
</feature>
<keyword evidence="2 4" id="KW-0863">Zinc-finger</keyword>
<dbReference type="EMBL" id="QRBI01000201">
    <property type="protein sequence ID" value="RMB93981.1"/>
    <property type="molecule type" value="Genomic_DNA"/>
</dbReference>
<dbReference type="GO" id="GO:0008270">
    <property type="term" value="F:zinc ion binding"/>
    <property type="evidence" value="ECO:0007669"/>
    <property type="project" value="UniProtKB-KW"/>
</dbReference>
<dbReference type="InterPro" id="IPR001878">
    <property type="entry name" value="Znf_CCHC"/>
</dbReference>
<gene>
    <name evidence="7" type="ORF">DUI87_29568</name>
</gene>
<evidence type="ECO:0000256" key="2">
    <source>
        <dbReference type="ARBA" id="ARBA00022771"/>
    </source>
</evidence>
<dbReference type="Proteomes" id="UP000269221">
    <property type="component" value="Unassembled WGS sequence"/>
</dbReference>
<keyword evidence="8" id="KW-1185">Reference proteome</keyword>
<feature type="chain" id="PRO_5018333554" description="CCHC-type domain-containing protein" evidence="5">
    <location>
        <begin position="17"/>
        <end position="433"/>
    </location>
</feature>
<dbReference type="GO" id="GO:0016032">
    <property type="term" value="P:viral process"/>
    <property type="evidence" value="ECO:0007669"/>
    <property type="project" value="InterPro"/>
</dbReference>
<dbReference type="Pfam" id="PF00607">
    <property type="entry name" value="Gag_p24"/>
    <property type="match status" value="1"/>
</dbReference>
<dbReference type="InterPro" id="IPR050195">
    <property type="entry name" value="Primate_lentivir_Gag_pol-like"/>
</dbReference>
<evidence type="ECO:0000259" key="6">
    <source>
        <dbReference type="PROSITE" id="PS50158"/>
    </source>
</evidence>
<evidence type="ECO:0000313" key="8">
    <source>
        <dbReference type="Proteomes" id="UP000269221"/>
    </source>
</evidence>
<dbReference type="InterPro" id="IPR008919">
    <property type="entry name" value="Retrov_capsid_N"/>
</dbReference>
<sequence>MIKLAIFFCILPQYHGQDSSEWPWSEAIVEHTNLLGSYPKGHHPNLATVVQHGSEAYRLNEWGWDQKEWIKTLIGTVGEVIMIACRKVEGYRHEKASSITIAGNFLEADGKNYLYIPTAELCPTKKWNCTKQSPLTLCCRQEYVAPVTSHYLLQSNYTLIHKLSPTPIGMNLTLVKQLLLHQDLIEILEKIKKDGQKTLITVHHNVKEIHRVIEREGLWKKALKTVLQEIQQTTDAQDSDDNDITHDHLCGEGDLSSVNEQIRLLSKSVLDKICNAAEKTFYQIPSPEIKTSYVNIKQFPSENFLQFVDRLRSQVERQVQDPVVQAELIKEMAQRNANETCRRIILSLPLDPSPSLAQMIEACTTRAELFSAPERNTGLTHPKPVAAAAPGARRQPMSSDQLQHIICHRCKKPGHFAKACPENQKRKSKNQKN</sequence>
<keyword evidence="5" id="KW-0732">Signal</keyword>
<evidence type="ECO:0000256" key="1">
    <source>
        <dbReference type="ARBA" id="ARBA00022723"/>
    </source>
</evidence>